<name>A0AAW0BKX3_9AGAR</name>
<keyword evidence="2" id="KW-0812">Transmembrane</keyword>
<evidence type="ECO:0008006" key="5">
    <source>
        <dbReference type="Google" id="ProtNLM"/>
    </source>
</evidence>
<accession>A0AAW0BKX3</accession>
<proteinExistence type="predicted"/>
<protein>
    <recommendedName>
        <fullName evidence="5">G protein-coupled receptor</fullName>
    </recommendedName>
</protein>
<keyword evidence="4" id="KW-1185">Reference proteome</keyword>
<feature type="transmembrane region" description="Helical" evidence="2">
    <location>
        <begin position="80"/>
        <end position="104"/>
    </location>
</feature>
<feature type="region of interest" description="Disordered" evidence="1">
    <location>
        <begin position="345"/>
        <end position="378"/>
    </location>
</feature>
<feature type="transmembrane region" description="Helical" evidence="2">
    <location>
        <begin position="12"/>
        <end position="33"/>
    </location>
</feature>
<feature type="transmembrane region" description="Helical" evidence="2">
    <location>
        <begin position="162"/>
        <end position="189"/>
    </location>
</feature>
<organism evidence="3 4">
    <name type="scientific">Paramarasmius palmivorus</name>
    <dbReference type="NCBI Taxonomy" id="297713"/>
    <lineage>
        <taxon>Eukaryota</taxon>
        <taxon>Fungi</taxon>
        <taxon>Dikarya</taxon>
        <taxon>Basidiomycota</taxon>
        <taxon>Agaricomycotina</taxon>
        <taxon>Agaricomycetes</taxon>
        <taxon>Agaricomycetidae</taxon>
        <taxon>Agaricales</taxon>
        <taxon>Marasmiineae</taxon>
        <taxon>Marasmiaceae</taxon>
        <taxon>Paramarasmius</taxon>
    </lineage>
</organism>
<dbReference type="EMBL" id="JAYKXP010000100">
    <property type="protein sequence ID" value="KAK7026813.1"/>
    <property type="molecule type" value="Genomic_DNA"/>
</dbReference>
<evidence type="ECO:0000313" key="3">
    <source>
        <dbReference type="EMBL" id="KAK7026813.1"/>
    </source>
</evidence>
<feature type="transmembrane region" description="Helical" evidence="2">
    <location>
        <begin position="45"/>
        <end position="68"/>
    </location>
</feature>
<dbReference type="Proteomes" id="UP001383192">
    <property type="component" value="Unassembled WGS sequence"/>
</dbReference>
<feature type="transmembrane region" description="Helical" evidence="2">
    <location>
        <begin position="209"/>
        <end position="235"/>
    </location>
</feature>
<comment type="caution">
    <text evidence="3">The sequence shown here is derived from an EMBL/GenBank/DDBJ whole genome shotgun (WGS) entry which is preliminary data.</text>
</comment>
<gene>
    <name evidence="3" type="ORF">VNI00_015471</name>
</gene>
<evidence type="ECO:0000313" key="4">
    <source>
        <dbReference type="Proteomes" id="UP001383192"/>
    </source>
</evidence>
<feature type="transmembrane region" description="Helical" evidence="2">
    <location>
        <begin position="116"/>
        <end position="135"/>
    </location>
</feature>
<dbReference type="AlphaFoldDB" id="A0AAW0BKX3"/>
<keyword evidence="2" id="KW-1133">Transmembrane helix</keyword>
<sequence length="378" mass="42266">MSSQVLLFFKGWAQILLYGFNVILFSIAMFLLARRRGKQNTGFHTISTILLFGLATVTAVLTTVVVVAEVMYRDGRNPVVNVYACSVIIFVNLQLIDLTALAILVHRAYNIWHGRWKILAFPVLLILTDTGLYYAEIRSNLSIPFGGSSDIEKNAEILQNSIPITITVFVLNLLANGILTGLIAGRIWWHTKQIRQSLGSRGAKRTSRYTHIVAITLESGMIIPIYLIFFGLFSIRGNVQVVQMLSSMFAQVIVRPLLFFLLPSHYTLYPSYPHTLHTPHTYPLHPNTPTNTHVPPKQAIAPLLIVVRAGLGLSMDSEYLSTVHTQTQFAPSGEHRASRILTMTIPRPEPESGEEADDIEMRPSHKKPGRGMVYPSYS</sequence>
<keyword evidence="2" id="KW-0472">Membrane</keyword>
<evidence type="ECO:0000256" key="1">
    <source>
        <dbReference type="SAM" id="MobiDB-lite"/>
    </source>
</evidence>
<reference evidence="3 4" key="1">
    <citation type="submission" date="2024-01" db="EMBL/GenBank/DDBJ databases">
        <title>A draft genome for a cacao thread blight-causing isolate of Paramarasmius palmivorus.</title>
        <authorList>
            <person name="Baruah I.K."/>
            <person name="Bukari Y."/>
            <person name="Amoako-Attah I."/>
            <person name="Meinhardt L.W."/>
            <person name="Bailey B.A."/>
            <person name="Cohen S.P."/>
        </authorList>
    </citation>
    <scope>NUCLEOTIDE SEQUENCE [LARGE SCALE GENOMIC DNA]</scope>
    <source>
        <strain evidence="3 4">GH-12</strain>
    </source>
</reference>
<feature type="transmembrane region" description="Helical" evidence="2">
    <location>
        <begin position="241"/>
        <end position="262"/>
    </location>
</feature>
<evidence type="ECO:0000256" key="2">
    <source>
        <dbReference type="SAM" id="Phobius"/>
    </source>
</evidence>